<dbReference type="Pfam" id="PF01081">
    <property type="entry name" value="Aldolase"/>
    <property type="match status" value="1"/>
</dbReference>
<evidence type="ECO:0000256" key="1">
    <source>
        <dbReference type="ARBA" id="ARBA00004761"/>
    </source>
</evidence>
<name>A0AAW6U163_9BACT</name>
<dbReference type="PANTHER" id="PTHR30246:SF1">
    <property type="entry name" value="2-DEHYDRO-3-DEOXY-6-PHOSPHOGALACTONATE ALDOLASE-RELATED"/>
    <property type="match status" value="1"/>
</dbReference>
<evidence type="ECO:0000313" key="6">
    <source>
        <dbReference type="EMBL" id="MDI6449326.1"/>
    </source>
</evidence>
<comment type="pathway">
    <text evidence="1">Carbohydrate acid metabolism.</text>
</comment>
<evidence type="ECO:0000256" key="4">
    <source>
        <dbReference type="ARBA" id="ARBA00023239"/>
    </source>
</evidence>
<dbReference type="GO" id="GO:0016829">
    <property type="term" value="F:lyase activity"/>
    <property type="evidence" value="ECO:0007669"/>
    <property type="project" value="UniProtKB-KW"/>
</dbReference>
<dbReference type="EMBL" id="JASCXX010000010">
    <property type="protein sequence ID" value="MDI6449326.1"/>
    <property type="molecule type" value="Genomic_DNA"/>
</dbReference>
<dbReference type="CDD" id="cd00452">
    <property type="entry name" value="KDPG_aldolase"/>
    <property type="match status" value="1"/>
</dbReference>
<gene>
    <name evidence="6" type="ORF">QJ522_09760</name>
</gene>
<dbReference type="RefSeq" id="WP_349244735.1">
    <property type="nucleotide sequence ID" value="NZ_JASCXX010000010.1"/>
</dbReference>
<evidence type="ECO:0000313" key="7">
    <source>
        <dbReference type="Proteomes" id="UP001431776"/>
    </source>
</evidence>
<dbReference type="AlphaFoldDB" id="A0AAW6U163"/>
<dbReference type="InterPro" id="IPR013785">
    <property type="entry name" value="Aldolase_TIM"/>
</dbReference>
<dbReference type="Proteomes" id="UP001431776">
    <property type="component" value="Unassembled WGS sequence"/>
</dbReference>
<dbReference type="SUPFAM" id="SSF51569">
    <property type="entry name" value="Aldolase"/>
    <property type="match status" value="1"/>
</dbReference>
<evidence type="ECO:0000256" key="5">
    <source>
        <dbReference type="ARBA" id="ARBA00023277"/>
    </source>
</evidence>
<reference evidence="6" key="1">
    <citation type="submission" date="2023-05" db="EMBL/GenBank/DDBJ databases">
        <title>Anaerotaeda fermentans gen. nov., sp. nov., a novel anaerobic planctomycete of the new family within the order Sedimentisphaerales isolated from Taman Peninsula, Russia.</title>
        <authorList>
            <person name="Khomyakova M.A."/>
            <person name="Merkel A.Y."/>
            <person name="Slobodkin A.I."/>
        </authorList>
    </citation>
    <scope>NUCLEOTIDE SEQUENCE</scope>
    <source>
        <strain evidence="6">M17dextr</strain>
    </source>
</reference>
<keyword evidence="5" id="KW-0119">Carbohydrate metabolism</keyword>
<comment type="subunit">
    <text evidence="3">Homotrimer.</text>
</comment>
<proteinExistence type="inferred from homology"/>
<dbReference type="PANTHER" id="PTHR30246">
    <property type="entry name" value="2-KETO-3-DEOXY-6-PHOSPHOGLUCONATE ALDOLASE"/>
    <property type="match status" value="1"/>
</dbReference>
<protein>
    <submittedName>
        <fullName evidence="6">Bifunctional 4-hydroxy-2-oxoglutarate aldolase/2-dehydro-3-deoxy-phosphogluconate aldolase</fullName>
    </submittedName>
</protein>
<comment type="similarity">
    <text evidence="2">Belongs to the KHG/KDPG aldolase family.</text>
</comment>
<sequence length="261" mass="27876">MTLQATIATLLKDGFILVFNQDKLDIVKTAEALIAAGIYNMEVTCRIKKPLEKLSRLRKELPDFVAGAASLIDWPGMLDVYNAAHADDPLPTLQQVVDAGATYLVSAVNFSDAGFAQFSGKVPMIPGCGTATEIVSQYAKGANLCKVFPAKELGGPAYVKAVDPAIHKTISLVPTGGTNAGNIPDYIGAGVLVLGGSFSMIEKATLAKIVEEQDYKLLAQELTVVKALIDRLRKEKYPGLDFGGASVEQISRTTGRDFNVR</sequence>
<evidence type="ECO:0000256" key="3">
    <source>
        <dbReference type="ARBA" id="ARBA00011233"/>
    </source>
</evidence>
<keyword evidence="4" id="KW-0456">Lyase</keyword>
<comment type="caution">
    <text evidence="6">The sequence shown here is derived from an EMBL/GenBank/DDBJ whole genome shotgun (WGS) entry which is preliminary data.</text>
</comment>
<evidence type="ECO:0000256" key="2">
    <source>
        <dbReference type="ARBA" id="ARBA00006906"/>
    </source>
</evidence>
<organism evidence="6 7">
    <name type="scientific">Anaerobaca lacustris</name>
    <dbReference type="NCBI Taxonomy" id="3044600"/>
    <lineage>
        <taxon>Bacteria</taxon>
        <taxon>Pseudomonadati</taxon>
        <taxon>Planctomycetota</taxon>
        <taxon>Phycisphaerae</taxon>
        <taxon>Sedimentisphaerales</taxon>
        <taxon>Anaerobacaceae</taxon>
        <taxon>Anaerobaca</taxon>
    </lineage>
</organism>
<keyword evidence="7" id="KW-1185">Reference proteome</keyword>
<dbReference type="Gene3D" id="3.20.20.70">
    <property type="entry name" value="Aldolase class I"/>
    <property type="match status" value="1"/>
</dbReference>
<dbReference type="InterPro" id="IPR000887">
    <property type="entry name" value="Aldlse_KDPG_KHG"/>
</dbReference>
<accession>A0AAW6U163</accession>